<gene>
    <name evidence="2" type="ORF">TCMB3V08_LOCUS14557</name>
</gene>
<feature type="region of interest" description="Disordered" evidence="1">
    <location>
        <begin position="1"/>
        <end position="22"/>
    </location>
</feature>
<sequence>MAAYSQGGERQHIRTGRGPPVGRMCRARHCCGA</sequence>
<protein>
    <submittedName>
        <fullName evidence="2">(California timema) hypothetical protein</fullName>
    </submittedName>
</protein>
<accession>A0A7R9JMF8</accession>
<dbReference type="AlphaFoldDB" id="A0A7R9JMF8"/>
<dbReference type="EMBL" id="OE249417">
    <property type="protein sequence ID" value="CAD7582024.1"/>
    <property type="molecule type" value="Genomic_DNA"/>
</dbReference>
<organism evidence="2">
    <name type="scientific">Timema californicum</name>
    <name type="common">California timema</name>
    <name type="synonym">Walking stick</name>
    <dbReference type="NCBI Taxonomy" id="61474"/>
    <lineage>
        <taxon>Eukaryota</taxon>
        <taxon>Metazoa</taxon>
        <taxon>Ecdysozoa</taxon>
        <taxon>Arthropoda</taxon>
        <taxon>Hexapoda</taxon>
        <taxon>Insecta</taxon>
        <taxon>Pterygota</taxon>
        <taxon>Neoptera</taxon>
        <taxon>Polyneoptera</taxon>
        <taxon>Phasmatodea</taxon>
        <taxon>Timematodea</taxon>
        <taxon>Timematoidea</taxon>
        <taxon>Timematidae</taxon>
        <taxon>Timema</taxon>
    </lineage>
</organism>
<evidence type="ECO:0000256" key="1">
    <source>
        <dbReference type="SAM" id="MobiDB-lite"/>
    </source>
</evidence>
<reference evidence="2" key="1">
    <citation type="submission" date="2020-11" db="EMBL/GenBank/DDBJ databases">
        <authorList>
            <person name="Tran Van P."/>
        </authorList>
    </citation>
    <scope>NUCLEOTIDE SEQUENCE</scope>
</reference>
<evidence type="ECO:0000313" key="2">
    <source>
        <dbReference type="EMBL" id="CAD7582024.1"/>
    </source>
</evidence>
<name>A0A7R9JMF8_TIMCA</name>
<proteinExistence type="predicted"/>